<keyword evidence="1" id="KW-1133">Transmembrane helix</keyword>
<name>A0A5B8NN82_9CHRO</name>
<keyword evidence="3" id="KW-1185">Reference proteome</keyword>
<dbReference type="RefSeq" id="WP_146296286.1">
    <property type="nucleotide sequence ID" value="NZ_CP042326.1"/>
</dbReference>
<dbReference type="InterPro" id="IPR021499">
    <property type="entry name" value="DUF3153"/>
</dbReference>
<keyword evidence="1" id="KW-0472">Membrane</keyword>
<evidence type="ECO:0000313" key="2">
    <source>
        <dbReference type="EMBL" id="QDZ40494.1"/>
    </source>
</evidence>
<dbReference type="Proteomes" id="UP000318453">
    <property type="component" value="Chromosome"/>
</dbReference>
<organism evidence="2 3">
    <name type="scientific">Euhalothece natronophila Z-M001</name>
    <dbReference type="NCBI Taxonomy" id="522448"/>
    <lineage>
        <taxon>Bacteria</taxon>
        <taxon>Bacillati</taxon>
        <taxon>Cyanobacteriota</taxon>
        <taxon>Cyanophyceae</taxon>
        <taxon>Oscillatoriophycideae</taxon>
        <taxon>Chroococcales</taxon>
        <taxon>Halothecacae</taxon>
        <taxon>Halothece cluster</taxon>
        <taxon>Euhalothece</taxon>
    </lineage>
</organism>
<protein>
    <submittedName>
        <fullName evidence="2">DUF3153 domain-containing protein</fullName>
    </submittedName>
</protein>
<dbReference type="Pfam" id="PF11353">
    <property type="entry name" value="DUF3153"/>
    <property type="match status" value="1"/>
</dbReference>
<sequence>MKPLLGQTLKRLFLLLIPLLLTGCVNYEVGVNITGLHRGEIVQHIQLGKQLTSFSQADVEDWLGSLEQRARKLGGKTQRLSPAEVELTIPFANMEQLEAKFNRFFNPKVGKQPPSDLVKFKSQLKINQNNFLFLQRTHLQFNLDLSALGTIKGQNSRLIGANSLLDLEFQLQTPLGLKVLDSDVAERIIQKSDRSAVWYLQPGEENEIEVVFWAIEPLGWGAIAIIIMVYIGLWLKYRYSSHLEDTITQN</sequence>
<evidence type="ECO:0000313" key="3">
    <source>
        <dbReference type="Proteomes" id="UP000318453"/>
    </source>
</evidence>
<proteinExistence type="predicted"/>
<dbReference type="EMBL" id="CP042326">
    <property type="protein sequence ID" value="QDZ40494.1"/>
    <property type="molecule type" value="Genomic_DNA"/>
</dbReference>
<dbReference type="AlphaFoldDB" id="A0A5B8NN82"/>
<dbReference type="PROSITE" id="PS51257">
    <property type="entry name" value="PROKAR_LIPOPROTEIN"/>
    <property type="match status" value="1"/>
</dbReference>
<dbReference type="KEGG" id="enn:FRE64_11345"/>
<keyword evidence="1" id="KW-0812">Transmembrane</keyword>
<dbReference type="OrthoDB" id="458293at2"/>
<gene>
    <name evidence="2" type="ORF">FRE64_11345</name>
</gene>
<reference evidence="2 3" key="1">
    <citation type="submission" date="2019-08" db="EMBL/GenBank/DDBJ databases">
        <title>Carotenoids and Carotenoid Binding Proteins in the Halophilic Cyanobacterium Euhalothece sp. ZM00.</title>
        <authorList>
            <person name="Cho S.M."/>
            <person name="Song J.Y."/>
            <person name="Park Y.-I."/>
        </authorList>
    </citation>
    <scope>NUCLEOTIDE SEQUENCE [LARGE SCALE GENOMIC DNA]</scope>
    <source>
        <strain evidence="2 3">Z-M001</strain>
    </source>
</reference>
<accession>A0A5B8NN82</accession>
<feature type="transmembrane region" description="Helical" evidence="1">
    <location>
        <begin position="210"/>
        <end position="235"/>
    </location>
</feature>
<evidence type="ECO:0000256" key="1">
    <source>
        <dbReference type="SAM" id="Phobius"/>
    </source>
</evidence>